<evidence type="ECO:0000313" key="5">
    <source>
        <dbReference type="EMBL" id="NWJ84623.1"/>
    </source>
</evidence>
<dbReference type="Proteomes" id="UP000575480">
    <property type="component" value="Unassembled WGS sequence"/>
</dbReference>
<dbReference type="InterPro" id="IPR019587">
    <property type="entry name" value="Polyketide_cyclase/dehydratase"/>
</dbReference>
<reference evidence="5" key="2">
    <citation type="submission" date="2020-06" db="EMBL/GenBank/DDBJ databases">
        <authorList>
            <person name="Wang Y."/>
        </authorList>
    </citation>
    <scope>NUCLEOTIDE SEQUENCE</scope>
    <source>
        <strain evidence="3">C4</strain>
        <strain evidence="1">L14</strain>
        <strain evidence="4">L15a</strain>
        <strain evidence="2">T1L11</strain>
        <strain evidence="5">T3L1</strain>
    </source>
</reference>
<dbReference type="Pfam" id="PF10604">
    <property type="entry name" value="Polyketide_cyc2"/>
    <property type="match status" value="1"/>
</dbReference>
<evidence type="ECO:0000313" key="10">
    <source>
        <dbReference type="Proteomes" id="UP000587702"/>
    </source>
</evidence>
<proteinExistence type="predicted"/>
<dbReference type="EMBL" id="JACATH010000011">
    <property type="protein sequence ID" value="NWJ57712.1"/>
    <property type="molecule type" value="Genomic_DNA"/>
</dbReference>
<evidence type="ECO:0000313" key="3">
    <source>
        <dbReference type="EMBL" id="NWJ29840.1"/>
    </source>
</evidence>
<dbReference type="AlphaFoldDB" id="A0A7K4N888"/>
<organism evidence="5 6">
    <name type="scientific">Marine Group I thaumarchaeote</name>
    <dbReference type="NCBI Taxonomy" id="2511932"/>
    <lineage>
        <taxon>Archaea</taxon>
        <taxon>Nitrososphaerota</taxon>
        <taxon>Marine Group I</taxon>
    </lineage>
</organism>
<evidence type="ECO:0000313" key="4">
    <source>
        <dbReference type="EMBL" id="NWJ57712.1"/>
    </source>
</evidence>
<gene>
    <name evidence="2" type="ORF">HX848_07900</name>
    <name evidence="3" type="ORF">HX850_02860</name>
    <name evidence="5" type="ORF">HX854_07885</name>
    <name evidence="4" type="ORF">HX858_08195</name>
    <name evidence="1" type="ORF">HX860_04625</name>
</gene>
<dbReference type="EMBL" id="JACATI010000004">
    <property type="protein sequence ID" value="NWJ20339.1"/>
    <property type="molecule type" value="Genomic_DNA"/>
</dbReference>
<dbReference type="Proteomes" id="UP000587702">
    <property type="component" value="Unassembled WGS sequence"/>
</dbReference>
<dbReference type="Proteomes" id="UP000568446">
    <property type="component" value="Unassembled WGS sequence"/>
</dbReference>
<dbReference type="EMBL" id="JACATC010000015">
    <property type="protein sequence ID" value="NWJ84623.1"/>
    <property type="molecule type" value="Genomic_DNA"/>
</dbReference>
<dbReference type="Proteomes" id="UP000520052">
    <property type="component" value="Unassembled WGS sequence"/>
</dbReference>
<comment type="caution">
    <text evidence="5">The sequence shown here is derived from an EMBL/GenBank/DDBJ whole genome shotgun (WGS) entry which is preliminary data.</text>
</comment>
<evidence type="ECO:0000313" key="7">
    <source>
        <dbReference type="Proteomes" id="UP000563820"/>
    </source>
</evidence>
<evidence type="ECO:0000313" key="9">
    <source>
        <dbReference type="Proteomes" id="UP000575480"/>
    </source>
</evidence>
<sequence>MPKVKVEKIIKANKDKVFFTITDFENLPSKLPQIFKSIKIISQKDNSIITEELVRMAGRDITQKVKHVLQPTDKHEVFILKGDAKGSHIVETYEETSEGTKIIVEGDFTLAGKLNLLGFLAKLKIEQSINKVMDEFAEILNENNQK</sequence>
<protein>
    <submittedName>
        <fullName evidence="5">SRPBCC family protein</fullName>
    </submittedName>
</protein>
<reference evidence="6 7" key="1">
    <citation type="journal article" date="2019" name="Environ. Microbiol.">
        <title>Genomics insights into ecotype formation of ammonia-oxidizing archaea in the deep ocean.</title>
        <authorList>
            <person name="Wang Y."/>
            <person name="Huang J.M."/>
            <person name="Cui G.J."/>
            <person name="Nunoura T."/>
            <person name="Takaki Y."/>
            <person name="Li W.L."/>
            <person name="Li J."/>
            <person name="Gao Z.M."/>
            <person name="Takai K."/>
            <person name="Zhang A.Q."/>
            <person name="Stepanauskas R."/>
        </authorList>
    </citation>
    <scope>NUCLEOTIDE SEQUENCE [LARGE SCALE GENOMIC DNA]</scope>
    <source>
        <strain evidence="3 8">C4</strain>
        <strain evidence="1 10">L14</strain>
        <strain evidence="4 9">L15a</strain>
        <strain evidence="2 7">T1L11</strain>
        <strain evidence="5 6">T3L1</strain>
    </source>
</reference>
<dbReference type="Proteomes" id="UP000563820">
    <property type="component" value="Unassembled WGS sequence"/>
</dbReference>
<evidence type="ECO:0000313" key="2">
    <source>
        <dbReference type="EMBL" id="NWJ29282.1"/>
    </source>
</evidence>
<evidence type="ECO:0000313" key="8">
    <source>
        <dbReference type="Proteomes" id="UP000568446"/>
    </source>
</evidence>
<dbReference type="SUPFAM" id="SSF55961">
    <property type="entry name" value="Bet v1-like"/>
    <property type="match status" value="1"/>
</dbReference>
<dbReference type="EMBL" id="JACATE010000019">
    <property type="protein sequence ID" value="NWJ29282.1"/>
    <property type="molecule type" value="Genomic_DNA"/>
</dbReference>
<name>A0A7K4N888_9ARCH</name>
<evidence type="ECO:0000313" key="1">
    <source>
        <dbReference type="EMBL" id="NWJ20339.1"/>
    </source>
</evidence>
<dbReference type="EMBL" id="JACATK010000009">
    <property type="protein sequence ID" value="NWJ29840.1"/>
    <property type="molecule type" value="Genomic_DNA"/>
</dbReference>
<evidence type="ECO:0000313" key="6">
    <source>
        <dbReference type="Proteomes" id="UP000520052"/>
    </source>
</evidence>
<accession>A0A7K4N888</accession>
<dbReference type="InterPro" id="IPR023393">
    <property type="entry name" value="START-like_dom_sf"/>
</dbReference>
<dbReference type="Gene3D" id="3.30.530.20">
    <property type="match status" value="1"/>
</dbReference>